<organism evidence="1 2">
    <name type="scientific">Cichlidogyrus casuarinus</name>
    <dbReference type="NCBI Taxonomy" id="1844966"/>
    <lineage>
        <taxon>Eukaryota</taxon>
        <taxon>Metazoa</taxon>
        <taxon>Spiralia</taxon>
        <taxon>Lophotrochozoa</taxon>
        <taxon>Platyhelminthes</taxon>
        <taxon>Monogenea</taxon>
        <taxon>Monopisthocotylea</taxon>
        <taxon>Dactylogyridea</taxon>
        <taxon>Ancyrocephalidae</taxon>
        <taxon>Cichlidogyrus</taxon>
    </lineage>
</organism>
<comment type="caution">
    <text evidence="1">The sequence shown here is derived from an EMBL/GenBank/DDBJ whole genome shotgun (WGS) entry which is preliminary data.</text>
</comment>
<evidence type="ECO:0000313" key="2">
    <source>
        <dbReference type="Proteomes" id="UP001626550"/>
    </source>
</evidence>
<evidence type="ECO:0000313" key="1">
    <source>
        <dbReference type="EMBL" id="KAL3316546.1"/>
    </source>
</evidence>
<keyword evidence="2" id="KW-1185">Reference proteome</keyword>
<dbReference type="EMBL" id="JBJKFK010000521">
    <property type="protein sequence ID" value="KAL3316546.1"/>
    <property type="molecule type" value="Genomic_DNA"/>
</dbReference>
<reference evidence="1 2" key="1">
    <citation type="submission" date="2024-11" db="EMBL/GenBank/DDBJ databases">
        <title>Adaptive evolution of stress response genes in parasites aligns with host niche diversity.</title>
        <authorList>
            <person name="Hahn C."/>
            <person name="Resl P."/>
        </authorList>
    </citation>
    <scope>NUCLEOTIDE SEQUENCE [LARGE SCALE GENOMIC DNA]</scope>
    <source>
        <strain evidence="1">EGGRZ-B1_66</strain>
        <tissue evidence="1">Body</tissue>
    </source>
</reference>
<sequence length="166" mass="18064">MSERSFDWAALISRSLSSAGTVETAVSVIHIRPHWLSNGHTSTIQQPIHSPVHAYIHTVTVESCRTGHWLKRIQARAYCPISAGYSCSTPIQLSALSLKSNFADRCAATLCLSLTARNLLHFAVSLSLSLSAFLPDPPGLHHGPQRLVFRSQAVCLSKPVPRLSGQ</sequence>
<protein>
    <submittedName>
        <fullName evidence="1">Uncharacterized protein</fullName>
    </submittedName>
</protein>
<dbReference type="AlphaFoldDB" id="A0ABD2QAG3"/>
<dbReference type="Proteomes" id="UP001626550">
    <property type="component" value="Unassembled WGS sequence"/>
</dbReference>
<name>A0ABD2QAG3_9PLAT</name>
<accession>A0ABD2QAG3</accession>
<gene>
    <name evidence="1" type="ORF">Ciccas_004805</name>
</gene>
<proteinExistence type="predicted"/>